<keyword evidence="1 3" id="KW-0853">WD repeat</keyword>
<dbReference type="SMART" id="SM00320">
    <property type="entry name" value="WD40"/>
    <property type="match status" value="6"/>
</dbReference>
<keyword evidence="2" id="KW-0677">Repeat</keyword>
<dbReference type="PROSITE" id="PS50082">
    <property type="entry name" value="WD_REPEATS_2"/>
    <property type="match status" value="3"/>
</dbReference>
<reference evidence="6 7" key="1">
    <citation type="submission" date="2017-12" db="EMBL/GenBank/DDBJ databases">
        <title>Sequencing, de novo assembly and annotation of complete genome of a new Thraustochytrid species, strain FCC1311.</title>
        <authorList>
            <person name="Sedici K."/>
            <person name="Godart F."/>
            <person name="Aiese Cigliano R."/>
            <person name="Sanseverino W."/>
            <person name="Barakat M."/>
            <person name="Ortet P."/>
            <person name="Marechal E."/>
            <person name="Cagnac O."/>
            <person name="Amato A."/>
        </authorList>
    </citation>
    <scope>NUCLEOTIDE SEQUENCE [LARGE SCALE GENOMIC DNA]</scope>
</reference>
<protein>
    <submittedName>
        <fullName evidence="6">WD repeat-containing protein 5</fullName>
    </submittedName>
</protein>
<keyword evidence="7" id="KW-1185">Reference proteome</keyword>
<feature type="repeat" description="WD" evidence="3">
    <location>
        <begin position="641"/>
        <end position="674"/>
    </location>
</feature>
<feature type="compositionally biased region" description="Basic and acidic residues" evidence="5">
    <location>
        <begin position="532"/>
        <end position="541"/>
    </location>
</feature>
<feature type="coiled-coil region" evidence="4">
    <location>
        <begin position="6"/>
        <end position="40"/>
    </location>
</feature>
<evidence type="ECO:0000256" key="4">
    <source>
        <dbReference type="SAM" id="Coils"/>
    </source>
</evidence>
<evidence type="ECO:0000256" key="1">
    <source>
        <dbReference type="ARBA" id="ARBA00022574"/>
    </source>
</evidence>
<dbReference type="InParanoid" id="A0A2R5GQD8"/>
<dbReference type="Gene3D" id="2.130.10.10">
    <property type="entry name" value="YVTN repeat-like/Quinoprotein amine dehydrogenase"/>
    <property type="match status" value="3"/>
</dbReference>
<dbReference type="SUPFAM" id="SSF50978">
    <property type="entry name" value="WD40 repeat-like"/>
    <property type="match status" value="1"/>
</dbReference>
<feature type="region of interest" description="Disordered" evidence="5">
    <location>
        <begin position="314"/>
        <end position="381"/>
    </location>
</feature>
<evidence type="ECO:0000313" key="6">
    <source>
        <dbReference type="EMBL" id="GBG30843.1"/>
    </source>
</evidence>
<dbReference type="PROSITE" id="PS00678">
    <property type="entry name" value="WD_REPEATS_1"/>
    <property type="match status" value="1"/>
</dbReference>
<comment type="caution">
    <text evidence="6">The sequence shown here is derived from an EMBL/GenBank/DDBJ whole genome shotgun (WGS) entry which is preliminary data.</text>
</comment>
<sequence length="677" mass="71753">MGRGGAGAGGEEAAELKRRVDNLEAENRELKRSVFELSTRLGELQWLLKKAHTRPFEVEAPDVGTAADGSQLRPSVLLGGSPSLGPLNSAGMPQAFEQLGESYGASYMSTGVQQPQHHHIAGMRPRNSSLAFPVDMGFSTETHLARSQSTTSFEDVRIAGPGASNLGAVERVMNAFKLPLEAQRTSQAVSYLNPLDKTFELAHHDGAVYCCKWAPNGRWLASGSFDHTIAVCAVNAEALRLTTDTKLRVTALSAETTSNPSPVEMAFRLVGHSQLVSDIKWTCDCSMLVSGSFDQTVRFWDLARAHAAFQTSLQSVGNDNDGTGAATGDGNGQTNSASHGSANSNGQNGSSSNNNKDGASRDDDNESNDGGRRTGSEVRPMQTFKLDGFLHAVETDRTQPMLAYAGTSKGSLVAVDGRSSNAPVVYFRTAREENIGAINMVHIPMNAPNTLFSASAKGVVHAWDLRMQTPLDTFTPLLNDPAGRPVTNLVTGVAADGSHLLAVNSYDNVLRVYDAEGLLSRQRTAPSSGDGSSERNDEEGGNKSGGESVPKLGTPTPAHSLFSLLGHRNKNWPIRASFFSPVGASDISVASANTVSPRGGLGPRVDALGRPLASLLATGSASSSVYVYGLTTEDAQLLHKLKGHSGRVYATDFAPLTDFPLLATCSADATVRLWLPM</sequence>
<evidence type="ECO:0000256" key="3">
    <source>
        <dbReference type="PROSITE-ProRule" id="PRU00221"/>
    </source>
</evidence>
<dbReference type="OrthoDB" id="6262491at2759"/>
<dbReference type="Proteomes" id="UP000241890">
    <property type="component" value="Unassembled WGS sequence"/>
</dbReference>
<dbReference type="PANTHER" id="PTHR22847:SF637">
    <property type="entry name" value="WD REPEAT DOMAIN 5B"/>
    <property type="match status" value="1"/>
</dbReference>
<keyword evidence="4" id="KW-0175">Coiled coil</keyword>
<dbReference type="GO" id="GO:1990234">
    <property type="term" value="C:transferase complex"/>
    <property type="evidence" value="ECO:0007669"/>
    <property type="project" value="UniProtKB-ARBA"/>
</dbReference>
<dbReference type="InterPro" id="IPR001680">
    <property type="entry name" value="WD40_rpt"/>
</dbReference>
<evidence type="ECO:0000256" key="2">
    <source>
        <dbReference type="ARBA" id="ARBA00022737"/>
    </source>
</evidence>
<organism evidence="6 7">
    <name type="scientific">Hondaea fermentalgiana</name>
    <dbReference type="NCBI Taxonomy" id="2315210"/>
    <lineage>
        <taxon>Eukaryota</taxon>
        <taxon>Sar</taxon>
        <taxon>Stramenopiles</taxon>
        <taxon>Bigyra</taxon>
        <taxon>Labyrinthulomycetes</taxon>
        <taxon>Thraustochytrida</taxon>
        <taxon>Thraustochytriidae</taxon>
        <taxon>Hondaea</taxon>
    </lineage>
</organism>
<feature type="region of interest" description="Disordered" evidence="5">
    <location>
        <begin position="521"/>
        <end position="555"/>
    </location>
</feature>
<feature type="compositionally biased region" description="Low complexity" evidence="5">
    <location>
        <begin position="335"/>
        <end position="357"/>
    </location>
</feature>
<feature type="repeat" description="WD" evidence="3">
    <location>
        <begin position="201"/>
        <end position="231"/>
    </location>
</feature>
<dbReference type="Pfam" id="PF00400">
    <property type="entry name" value="WD40"/>
    <property type="match status" value="3"/>
</dbReference>
<dbReference type="AlphaFoldDB" id="A0A2R5GQD8"/>
<dbReference type="InterPro" id="IPR036322">
    <property type="entry name" value="WD40_repeat_dom_sf"/>
</dbReference>
<proteinExistence type="predicted"/>
<dbReference type="InterPro" id="IPR019775">
    <property type="entry name" value="WD40_repeat_CS"/>
</dbReference>
<dbReference type="InterPro" id="IPR015943">
    <property type="entry name" value="WD40/YVTN_repeat-like_dom_sf"/>
</dbReference>
<name>A0A2R5GQD8_9STRA</name>
<dbReference type="EMBL" id="BEYU01000084">
    <property type="protein sequence ID" value="GBG30843.1"/>
    <property type="molecule type" value="Genomic_DNA"/>
</dbReference>
<evidence type="ECO:0000313" key="7">
    <source>
        <dbReference type="Proteomes" id="UP000241890"/>
    </source>
</evidence>
<feature type="compositionally biased region" description="Polar residues" evidence="5">
    <location>
        <begin position="521"/>
        <end position="531"/>
    </location>
</feature>
<feature type="repeat" description="WD" evidence="3">
    <location>
        <begin position="269"/>
        <end position="310"/>
    </location>
</feature>
<evidence type="ECO:0000256" key="5">
    <source>
        <dbReference type="SAM" id="MobiDB-lite"/>
    </source>
</evidence>
<dbReference type="PANTHER" id="PTHR22847">
    <property type="entry name" value="WD40 REPEAT PROTEIN"/>
    <property type="match status" value="1"/>
</dbReference>
<dbReference type="PROSITE" id="PS50294">
    <property type="entry name" value="WD_REPEATS_REGION"/>
    <property type="match status" value="2"/>
</dbReference>
<accession>A0A2R5GQD8</accession>
<gene>
    <name evidence="6" type="ORF">FCC1311_070632</name>
</gene>